<protein>
    <submittedName>
        <fullName evidence="1">Uncharacterized protein</fullName>
    </submittedName>
</protein>
<dbReference type="InParanoid" id="A0A0V1B8C3"/>
<keyword evidence="2" id="KW-1185">Reference proteome</keyword>
<dbReference type="OrthoDB" id="10537357at2759"/>
<accession>A0A0V1B8C3</accession>
<reference evidence="1 2" key="1">
    <citation type="submission" date="2015-01" db="EMBL/GenBank/DDBJ databases">
        <title>Evolution of Trichinella species and genotypes.</title>
        <authorList>
            <person name="Korhonen P.K."/>
            <person name="Edoardo P."/>
            <person name="Giuseppe L.R."/>
            <person name="Gasser R.B."/>
        </authorList>
    </citation>
    <scope>NUCLEOTIDE SEQUENCE [LARGE SCALE GENOMIC DNA]</scope>
    <source>
        <strain evidence="1">ISS3</strain>
    </source>
</reference>
<gene>
    <name evidence="1" type="ORF">T01_9920</name>
</gene>
<evidence type="ECO:0000313" key="1">
    <source>
        <dbReference type="EMBL" id="KRY33237.1"/>
    </source>
</evidence>
<sequence length="74" mass="8411">MEFGNNFSINVSKVGNYADYYIYTALFQVSFAYICRQVPGLGLELSELCCIRESMTELSPDLYSFLVSNFLGKE</sequence>
<evidence type="ECO:0000313" key="2">
    <source>
        <dbReference type="Proteomes" id="UP000054776"/>
    </source>
</evidence>
<proteinExistence type="predicted"/>
<organism evidence="1 2">
    <name type="scientific">Trichinella spiralis</name>
    <name type="common">Trichina worm</name>
    <dbReference type="NCBI Taxonomy" id="6334"/>
    <lineage>
        <taxon>Eukaryota</taxon>
        <taxon>Metazoa</taxon>
        <taxon>Ecdysozoa</taxon>
        <taxon>Nematoda</taxon>
        <taxon>Enoplea</taxon>
        <taxon>Dorylaimia</taxon>
        <taxon>Trichinellida</taxon>
        <taxon>Trichinellidae</taxon>
        <taxon>Trichinella</taxon>
    </lineage>
</organism>
<dbReference type="EMBL" id="JYDH01000085">
    <property type="protein sequence ID" value="KRY33237.1"/>
    <property type="molecule type" value="Genomic_DNA"/>
</dbReference>
<dbReference type="AlphaFoldDB" id="A0A0V1B8C3"/>
<dbReference type="Proteomes" id="UP000054776">
    <property type="component" value="Unassembled WGS sequence"/>
</dbReference>
<name>A0A0V1B8C3_TRISP</name>
<comment type="caution">
    <text evidence="1">The sequence shown here is derived from an EMBL/GenBank/DDBJ whole genome shotgun (WGS) entry which is preliminary data.</text>
</comment>